<protein>
    <submittedName>
        <fullName evidence="2">Uncharacterized protein</fullName>
    </submittedName>
</protein>
<feature type="transmembrane region" description="Helical" evidence="1">
    <location>
        <begin position="6"/>
        <end position="28"/>
    </location>
</feature>
<dbReference type="EMBL" id="JBIAXI010000035">
    <property type="protein sequence ID" value="MFF4778653.1"/>
    <property type="molecule type" value="Genomic_DNA"/>
</dbReference>
<feature type="transmembrane region" description="Helical" evidence="1">
    <location>
        <begin position="132"/>
        <end position="150"/>
    </location>
</feature>
<dbReference type="Proteomes" id="UP001602119">
    <property type="component" value="Unassembled WGS sequence"/>
</dbReference>
<accession>A0ABW6VH03</accession>
<reference evidence="2 3" key="1">
    <citation type="submission" date="2024-10" db="EMBL/GenBank/DDBJ databases">
        <title>The Natural Products Discovery Center: Release of the First 8490 Sequenced Strains for Exploring Actinobacteria Biosynthetic Diversity.</title>
        <authorList>
            <person name="Kalkreuter E."/>
            <person name="Kautsar S.A."/>
            <person name="Yang D."/>
            <person name="Bader C.D."/>
            <person name="Teijaro C.N."/>
            <person name="Fluegel L."/>
            <person name="Davis C.M."/>
            <person name="Simpson J.R."/>
            <person name="Lauterbach L."/>
            <person name="Steele A.D."/>
            <person name="Gui C."/>
            <person name="Meng S."/>
            <person name="Li G."/>
            <person name="Viehrig K."/>
            <person name="Ye F."/>
            <person name="Su P."/>
            <person name="Kiefer A.F."/>
            <person name="Nichols A."/>
            <person name="Cepeda A.J."/>
            <person name="Yan W."/>
            <person name="Fan B."/>
            <person name="Jiang Y."/>
            <person name="Adhikari A."/>
            <person name="Zheng C.-J."/>
            <person name="Schuster L."/>
            <person name="Cowan T.M."/>
            <person name="Smanski M.J."/>
            <person name="Chevrette M.G."/>
            <person name="De Carvalho L.P.S."/>
            <person name="Shen B."/>
        </authorList>
    </citation>
    <scope>NUCLEOTIDE SEQUENCE [LARGE SCALE GENOMIC DNA]</scope>
    <source>
        <strain evidence="2 3">NPDC001281</strain>
    </source>
</reference>
<dbReference type="RefSeq" id="WP_387347242.1">
    <property type="nucleotide sequence ID" value="NZ_JBIAXI010000035.1"/>
</dbReference>
<comment type="caution">
    <text evidence="2">The sequence shown here is derived from an EMBL/GenBank/DDBJ whole genome shotgun (WGS) entry which is preliminary data.</text>
</comment>
<keyword evidence="1" id="KW-0812">Transmembrane</keyword>
<sequence length="164" mass="17618">MTRARGRWAAVTVISYAAAVFTLTWLTIDNRLGDQLYGRLLMLLTAFPASVLGLLVDSWLYSAVVGDDASLAAIVWDYVLLAWPGAALAVCLAFALVRRPAAGRVLGLLLAGCVLLSGVAITFDQWAPRRPYGWPFFLCGLVMLAGLFAGRTRRGEGQSAGEAR</sequence>
<feature type="transmembrane region" description="Helical" evidence="1">
    <location>
        <begin position="104"/>
        <end position="126"/>
    </location>
</feature>
<keyword evidence="3" id="KW-1185">Reference proteome</keyword>
<keyword evidence="1" id="KW-0472">Membrane</keyword>
<feature type="transmembrane region" description="Helical" evidence="1">
    <location>
        <begin position="73"/>
        <end position="97"/>
    </location>
</feature>
<feature type="transmembrane region" description="Helical" evidence="1">
    <location>
        <begin position="40"/>
        <end position="61"/>
    </location>
</feature>
<evidence type="ECO:0000256" key="1">
    <source>
        <dbReference type="SAM" id="Phobius"/>
    </source>
</evidence>
<name>A0ABW6VH03_MICFU</name>
<organism evidence="2 3">
    <name type="scientific">Microtetraspora fusca</name>
    <dbReference type="NCBI Taxonomy" id="1997"/>
    <lineage>
        <taxon>Bacteria</taxon>
        <taxon>Bacillati</taxon>
        <taxon>Actinomycetota</taxon>
        <taxon>Actinomycetes</taxon>
        <taxon>Streptosporangiales</taxon>
        <taxon>Streptosporangiaceae</taxon>
        <taxon>Microtetraspora</taxon>
    </lineage>
</organism>
<keyword evidence="1" id="KW-1133">Transmembrane helix</keyword>
<evidence type="ECO:0000313" key="2">
    <source>
        <dbReference type="EMBL" id="MFF4778653.1"/>
    </source>
</evidence>
<evidence type="ECO:0000313" key="3">
    <source>
        <dbReference type="Proteomes" id="UP001602119"/>
    </source>
</evidence>
<proteinExistence type="predicted"/>
<gene>
    <name evidence="2" type="ORF">ACFY05_38100</name>
</gene>